<dbReference type="GO" id="GO:0000155">
    <property type="term" value="F:phosphorelay sensor kinase activity"/>
    <property type="evidence" value="ECO:0007669"/>
    <property type="project" value="InterPro"/>
</dbReference>
<dbReference type="InterPro" id="IPR003661">
    <property type="entry name" value="HisK_dim/P_dom"/>
</dbReference>
<dbReference type="VEuPathDB" id="AmoebaDB:NF0051290"/>
<evidence type="ECO:0000256" key="3">
    <source>
        <dbReference type="SAM" id="MobiDB-lite"/>
    </source>
</evidence>
<dbReference type="InterPro" id="IPR011006">
    <property type="entry name" value="CheY-like_superfamily"/>
</dbReference>
<feature type="transmembrane region" description="Helical" evidence="4">
    <location>
        <begin position="124"/>
        <end position="151"/>
    </location>
</feature>
<dbReference type="InterPro" id="IPR001789">
    <property type="entry name" value="Sig_transdc_resp-reg_receiver"/>
</dbReference>
<organism evidence="7 8">
    <name type="scientific">Naegleria fowleri</name>
    <name type="common">Brain eating amoeba</name>
    <dbReference type="NCBI Taxonomy" id="5763"/>
    <lineage>
        <taxon>Eukaryota</taxon>
        <taxon>Discoba</taxon>
        <taxon>Heterolobosea</taxon>
        <taxon>Tetramitia</taxon>
        <taxon>Eutetramitia</taxon>
        <taxon>Vahlkampfiidae</taxon>
        <taxon>Naegleria</taxon>
    </lineage>
</organism>
<feature type="region of interest" description="Disordered" evidence="3">
    <location>
        <begin position="1"/>
        <end position="40"/>
    </location>
</feature>
<dbReference type="InterPro" id="IPR005467">
    <property type="entry name" value="His_kinase_dom"/>
</dbReference>
<dbReference type="Pfam" id="PF00072">
    <property type="entry name" value="Response_reg"/>
    <property type="match status" value="1"/>
</dbReference>
<feature type="transmembrane region" description="Helical" evidence="4">
    <location>
        <begin position="86"/>
        <end position="104"/>
    </location>
</feature>
<keyword evidence="1 2" id="KW-0597">Phosphoprotein</keyword>
<dbReference type="SUPFAM" id="SSF52172">
    <property type="entry name" value="CheY-like"/>
    <property type="match status" value="1"/>
</dbReference>
<evidence type="ECO:0000259" key="5">
    <source>
        <dbReference type="PROSITE" id="PS50109"/>
    </source>
</evidence>
<keyword evidence="4" id="KW-0472">Membrane</keyword>
<accession>A0A6A5C695</accession>
<sequence length="811" mass="92583">MPTELHSHSLSVNNNNKDQPNDDSTPPMMTTTDSSNKSSTSVLTDDQLLKLLLNHQKDYGALGANLFLVMIVFGVIFCWERGLKTYITITLVEFILQVILGFPLMKKVTTLRCFEMITLCRLPITMLVQVLMFYFYGPFLPFHIFSIFRILFTSASCFHNNRLFFVMTFGIVGSTLGGMYLAFQKERHLLTSLEETNFYYKLIEIFTTQYTIVVASFLFCQFFKKKYEEKHETQIEISREKSINSEKTQFIANLSHEARNSLQGIMATVEVLKHKVHGGVCHNSCEHCFKKDSSISELIGDVQSSASILLHVLSSSLQMSSLEMGIIKLKNEEFNTLSLFESMAGVFSLEAQRKNLSLNSFFNAAKVPLYLKGDSVRLSQIMMNIISNAIKYTSQGLVRVNCTIATPKELTENFMEINKEKTYVKLECIDTGRGISKEELEKLFHPYHWIDPDADVTHSFDHYYKTSSRRASATHEASSLINTNRNGLGLKITKMLVEKMNGKISIDSAESKGTTVTVILPLDTVKETEKKIHDEWLNEAHISKVLNEDAPSVLLNVIIIDENQCFRDSLKSYLSLFKRVRNISEFDSCENFLNQTHSLIQGDTTLLFCRESDYEIISERLKEHRNKVKMVATIVRGTTRIFTDNMYLSKPIQFGNLIEILDETTSVAEQNNILSERRNSLPDFSLKSVLLADDNALNRKILVNMLKIIGFKDIDTANDGLECFNKFKSKEYSLVLLDCFMPIMTGGEACEMIRNFEKQRDNDGKERIPIVAITANTWETKEQLLSQGFDDAMYKPITLVDLKHHIMEVIK</sequence>
<keyword evidence="8" id="KW-1185">Reference proteome</keyword>
<evidence type="ECO:0000256" key="1">
    <source>
        <dbReference type="ARBA" id="ARBA00022553"/>
    </source>
</evidence>
<dbReference type="EMBL" id="VFQX01000016">
    <property type="protein sequence ID" value="KAF0980995.1"/>
    <property type="molecule type" value="Genomic_DNA"/>
</dbReference>
<dbReference type="PROSITE" id="PS50109">
    <property type="entry name" value="HIS_KIN"/>
    <property type="match status" value="1"/>
</dbReference>
<dbReference type="OMA" id="DSWGPQM"/>
<dbReference type="GeneID" id="68119998"/>
<feature type="compositionally biased region" description="Low complexity" evidence="3">
    <location>
        <begin position="22"/>
        <end position="40"/>
    </location>
</feature>
<keyword evidence="4" id="KW-1133">Transmembrane helix</keyword>
<name>A0A6A5C695_NAEFO</name>
<evidence type="ECO:0008006" key="9">
    <source>
        <dbReference type="Google" id="ProtNLM"/>
    </source>
</evidence>
<evidence type="ECO:0000313" key="7">
    <source>
        <dbReference type="EMBL" id="KAF0980995.1"/>
    </source>
</evidence>
<dbReference type="Gene3D" id="1.10.287.130">
    <property type="match status" value="1"/>
</dbReference>
<dbReference type="CDD" id="cd17546">
    <property type="entry name" value="REC_hyHK_CKI1_RcsC-like"/>
    <property type="match status" value="1"/>
</dbReference>
<feature type="transmembrane region" description="Helical" evidence="4">
    <location>
        <begin position="59"/>
        <end position="79"/>
    </location>
</feature>
<proteinExistence type="predicted"/>
<dbReference type="Pfam" id="PF02518">
    <property type="entry name" value="HATPase_c"/>
    <property type="match status" value="1"/>
</dbReference>
<dbReference type="InterPro" id="IPR003594">
    <property type="entry name" value="HATPase_dom"/>
</dbReference>
<evidence type="ECO:0000259" key="6">
    <source>
        <dbReference type="PROSITE" id="PS50110"/>
    </source>
</evidence>
<dbReference type="SUPFAM" id="SSF55874">
    <property type="entry name" value="ATPase domain of HSP90 chaperone/DNA topoisomerase II/histidine kinase"/>
    <property type="match status" value="1"/>
</dbReference>
<reference evidence="7 8" key="1">
    <citation type="journal article" date="2019" name="Sci. Rep.">
        <title>Nanopore sequencing improves the draft genome of the human pathogenic amoeba Naegleria fowleri.</title>
        <authorList>
            <person name="Liechti N."/>
            <person name="Schurch N."/>
            <person name="Bruggmann R."/>
            <person name="Wittwer M."/>
        </authorList>
    </citation>
    <scope>NUCLEOTIDE SEQUENCE [LARGE SCALE GENOMIC DNA]</scope>
    <source>
        <strain evidence="7 8">ATCC 30894</strain>
    </source>
</reference>
<dbReference type="InterPro" id="IPR050956">
    <property type="entry name" value="2C_system_His_kinase"/>
</dbReference>
<keyword evidence="4" id="KW-0812">Transmembrane</keyword>
<feature type="transmembrane region" description="Helical" evidence="4">
    <location>
        <begin position="163"/>
        <end position="183"/>
    </location>
</feature>
<dbReference type="OrthoDB" id="10266508at2759"/>
<dbReference type="VEuPathDB" id="AmoebaDB:FDP41_012783"/>
<protein>
    <recommendedName>
        <fullName evidence="9">Histidine kinase</fullName>
    </recommendedName>
</protein>
<feature type="modified residue" description="4-aspartylphosphate" evidence="2">
    <location>
        <position position="738"/>
    </location>
</feature>
<evidence type="ECO:0000313" key="8">
    <source>
        <dbReference type="Proteomes" id="UP000444721"/>
    </source>
</evidence>
<dbReference type="AlphaFoldDB" id="A0A6A5C695"/>
<dbReference type="RefSeq" id="XP_044565708.1">
    <property type="nucleotide sequence ID" value="XM_044703340.1"/>
</dbReference>
<dbReference type="Proteomes" id="UP000444721">
    <property type="component" value="Unassembled WGS sequence"/>
</dbReference>
<feature type="domain" description="Histidine kinase" evidence="5">
    <location>
        <begin position="253"/>
        <end position="524"/>
    </location>
</feature>
<dbReference type="PANTHER" id="PTHR43719:SF28">
    <property type="entry name" value="PEROXIDE STRESS-ACTIVATED HISTIDINE KINASE MAK1-RELATED"/>
    <property type="match status" value="1"/>
</dbReference>
<dbReference type="Gene3D" id="3.40.50.2300">
    <property type="match status" value="1"/>
</dbReference>
<evidence type="ECO:0000256" key="4">
    <source>
        <dbReference type="SAM" id="Phobius"/>
    </source>
</evidence>
<dbReference type="SMART" id="SM00448">
    <property type="entry name" value="REC"/>
    <property type="match status" value="1"/>
</dbReference>
<dbReference type="VEuPathDB" id="AmoebaDB:NfTy_080400"/>
<dbReference type="InterPro" id="IPR036890">
    <property type="entry name" value="HATPase_C_sf"/>
</dbReference>
<dbReference type="InterPro" id="IPR004358">
    <property type="entry name" value="Sig_transdc_His_kin-like_C"/>
</dbReference>
<gene>
    <name evidence="7" type="ORF">FDP41_012783</name>
</gene>
<dbReference type="Gene3D" id="3.30.565.10">
    <property type="entry name" value="Histidine kinase-like ATPase, C-terminal domain"/>
    <property type="match status" value="1"/>
</dbReference>
<dbReference type="InterPro" id="IPR036097">
    <property type="entry name" value="HisK_dim/P_sf"/>
</dbReference>
<feature type="domain" description="Response regulatory" evidence="6">
    <location>
        <begin position="688"/>
        <end position="810"/>
    </location>
</feature>
<dbReference type="PROSITE" id="PS50110">
    <property type="entry name" value="RESPONSE_REGULATORY"/>
    <property type="match status" value="1"/>
</dbReference>
<evidence type="ECO:0000256" key="2">
    <source>
        <dbReference type="PROSITE-ProRule" id="PRU00169"/>
    </source>
</evidence>
<dbReference type="SUPFAM" id="SSF47384">
    <property type="entry name" value="Homodimeric domain of signal transducing histidine kinase"/>
    <property type="match status" value="1"/>
</dbReference>
<comment type="caution">
    <text evidence="7">The sequence shown here is derived from an EMBL/GenBank/DDBJ whole genome shotgun (WGS) entry which is preliminary data.</text>
</comment>
<dbReference type="CDD" id="cd00082">
    <property type="entry name" value="HisKA"/>
    <property type="match status" value="1"/>
</dbReference>
<dbReference type="SMART" id="SM00387">
    <property type="entry name" value="HATPase_c"/>
    <property type="match status" value="1"/>
</dbReference>
<dbReference type="Pfam" id="PF00512">
    <property type="entry name" value="HisKA"/>
    <property type="match status" value="1"/>
</dbReference>
<dbReference type="PANTHER" id="PTHR43719">
    <property type="entry name" value="TWO-COMPONENT HISTIDINE KINASE"/>
    <property type="match status" value="1"/>
</dbReference>
<dbReference type="PRINTS" id="PR00344">
    <property type="entry name" value="BCTRLSENSOR"/>
</dbReference>